<evidence type="ECO:0000256" key="2">
    <source>
        <dbReference type="ARBA" id="ARBA00007281"/>
    </source>
</evidence>
<dbReference type="GO" id="GO:0036381">
    <property type="term" value="F:pyridoxal 5'-phosphate synthase (glutamine hydrolysing) activity"/>
    <property type="evidence" value="ECO:0007669"/>
    <property type="project" value="UniProtKB-EC"/>
</dbReference>
<dbReference type="PROSITE" id="PS51129">
    <property type="entry name" value="PDXS_SNZ_2"/>
    <property type="match status" value="1"/>
</dbReference>
<feature type="region of interest" description="Disordered" evidence="9">
    <location>
        <begin position="1"/>
        <end position="22"/>
    </location>
</feature>
<comment type="caution">
    <text evidence="11">The sequence shown here is derived from an EMBL/GenBank/DDBJ whole genome shotgun (WGS) entry which is preliminary data.</text>
</comment>
<keyword evidence="12" id="KW-1185">Reference proteome</keyword>
<dbReference type="GO" id="GO:0008615">
    <property type="term" value="P:pyridoxine biosynthetic process"/>
    <property type="evidence" value="ECO:0007669"/>
    <property type="project" value="TreeGrafter"/>
</dbReference>
<dbReference type="InterPro" id="IPR001852">
    <property type="entry name" value="PdxS/SNZ"/>
</dbReference>
<dbReference type="InterPro" id="IPR033755">
    <property type="entry name" value="PdxS/SNZ_N"/>
</dbReference>
<comment type="catalytic activity">
    <reaction evidence="7">
        <text>aldehydo-D-ribose 5-phosphate + D-glyceraldehyde 3-phosphate + L-glutamine = pyridoxal 5'-phosphate + L-glutamate + phosphate + 3 H2O + H(+)</text>
        <dbReference type="Rhea" id="RHEA:31507"/>
        <dbReference type="ChEBI" id="CHEBI:15377"/>
        <dbReference type="ChEBI" id="CHEBI:15378"/>
        <dbReference type="ChEBI" id="CHEBI:29985"/>
        <dbReference type="ChEBI" id="CHEBI:43474"/>
        <dbReference type="ChEBI" id="CHEBI:58273"/>
        <dbReference type="ChEBI" id="CHEBI:58359"/>
        <dbReference type="ChEBI" id="CHEBI:59776"/>
        <dbReference type="ChEBI" id="CHEBI:597326"/>
        <dbReference type="EC" id="4.3.3.6"/>
    </reaction>
</comment>
<dbReference type="PANTHER" id="PTHR31829">
    <property type="entry name" value="PYRIDOXAL 5'-PHOSPHATE SYNTHASE SUBUNIT SNZ1-RELATED"/>
    <property type="match status" value="1"/>
</dbReference>
<evidence type="ECO:0000256" key="1">
    <source>
        <dbReference type="ARBA" id="ARBA00004737"/>
    </source>
</evidence>
<organism evidence="11 12">
    <name type="scientific">Coemansia pectinata</name>
    <dbReference type="NCBI Taxonomy" id="1052879"/>
    <lineage>
        <taxon>Eukaryota</taxon>
        <taxon>Fungi</taxon>
        <taxon>Fungi incertae sedis</taxon>
        <taxon>Zoopagomycota</taxon>
        <taxon>Kickxellomycotina</taxon>
        <taxon>Kickxellomycetes</taxon>
        <taxon>Kickxellales</taxon>
        <taxon>Kickxellaceae</taxon>
        <taxon>Coemansia</taxon>
    </lineage>
</organism>
<dbReference type="Gene3D" id="3.20.20.70">
    <property type="entry name" value="Aldolase class I"/>
    <property type="match status" value="1"/>
</dbReference>
<evidence type="ECO:0000256" key="6">
    <source>
        <dbReference type="ARBA" id="ARBA00023270"/>
    </source>
</evidence>
<dbReference type="SUPFAM" id="SSF51366">
    <property type="entry name" value="Ribulose-phoshate binding barrel"/>
    <property type="match status" value="1"/>
</dbReference>
<dbReference type="OrthoDB" id="5545300at2759"/>
<reference evidence="11" key="1">
    <citation type="submission" date="2022-07" db="EMBL/GenBank/DDBJ databases">
        <title>Phylogenomic reconstructions and comparative analyses of Kickxellomycotina fungi.</title>
        <authorList>
            <person name="Reynolds N.K."/>
            <person name="Stajich J.E."/>
            <person name="Barry K."/>
            <person name="Grigoriev I.V."/>
            <person name="Crous P."/>
            <person name="Smith M.E."/>
        </authorList>
    </citation>
    <scope>NUCLEOTIDE SEQUENCE</scope>
    <source>
        <strain evidence="11">BCRC 34297</strain>
    </source>
</reference>
<dbReference type="EC" id="4.3.3.6" evidence="3"/>
<comment type="pathway">
    <text evidence="1">Cofactor biosynthesis; pyridoxal 5'-phosphate biosynthesis.</text>
</comment>
<name>A0A9W8L7Y1_9FUNG</name>
<dbReference type="InterPro" id="IPR011060">
    <property type="entry name" value="RibuloseP-bd_barrel"/>
</dbReference>
<evidence type="ECO:0000256" key="3">
    <source>
        <dbReference type="ARBA" id="ARBA00012084"/>
    </source>
</evidence>
<dbReference type="Proteomes" id="UP001140011">
    <property type="component" value="Unassembled WGS sequence"/>
</dbReference>
<dbReference type="AlphaFoldDB" id="A0A9W8L7Y1"/>
<sequence length="157" mass="17608">EIERAARIAARKKEADKKDKECTDKEVKLKGRLEGKASQSVTRAARVNKLKYGVMVEVVNVIQAKLAQDARFTAICPYDYPPTISSKPNANPFTSDPRVIRDMMNAVVIPVMARVRVGHAIEALMAEKLGANIIDESYYATKLKTEHMPKEMFKVPF</sequence>
<evidence type="ECO:0000256" key="9">
    <source>
        <dbReference type="SAM" id="MobiDB-lite"/>
    </source>
</evidence>
<evidence type="ECO:0000256" key="7">
    <source>
        <dbReference type="ARBA" id="ARBA00047992"/>
    </source>
</evidence>
<evidence type="ECO:0000259" key="10">
    <source>
        <dbReference type="Pfam" id="PF01680"/>
    </source>
</evidence>
<keyword evidence="6" id="KW-0704">Schiff base</keyword>
<evidence type="ECO:0000256" key="8">
    <source>
        <dbReference type="PROSITE-ProRule" id="PRU00481"/>
    </source>
</evidence>
<gene>
    <name evidence="11" type="ORF">GGI19_006905</name>
</gene>
<feature type="non-terminal residue" evidence="11">
    <location>
        <position position="1"/>
    </location>
</feature>
<dbReference type="GO" id="GO:0006520">
    <property type="term" value="P:amino acid metabolic process"/>
    <property type="evidence" value="ECO:0007669"/>
    <property type="project" value="TreeGrafter"/>
</dbReference>
<accession>A0A9W8L7Y1</accession>
<dbReference type="InterPro" id="IPR013785">
    <property type="entry name" value="Aldolase_TIM"/>
</dbReference>
<evidence type="ECO:0000313" key="12">
    <source>
        <dbReference type="Proteomes" id="UP001140011"/>
    </source>
</evidence>
<feature type="domain" description="PdxS/SNZ N-terminal" evidence="10">
    <location>
        <begin position="47"/>
        <end position="157"/>
    </location>
</feature>
<keyword evidence="4" id="KW-0663">Pyridoxal phosphate</keyword>
<feature type="non-terminal residue" evidence="11">
    <location>
        <position position="157"/>
    </location>
</feature>
<comment type="similarity">
    <text evidence="2 8">Belongs to the PdxS/SNZ family.</text>
</comment>
<evidence type="ECO:0000313" key="11">
    <source>
        <dbReference type="EMBL" id="KAJ2741808.1"/>
    </source>
</evidence>
<protein>
    <recommendedName>
        <fullName evidence="3">pyridoxal 5'-phosphate synthase (glutamine hydrolyzing)</fullName>
        <ecNumber evidence="3">4.3.3.6</ecNumber>
    </recommendedName>
</protein>
<keyword evidence="5" id="KW-0456">Lyase</keyword>
<dbReference type="GO" id="GO:0042823">
    <property type="term" value="P:pyridoxal phosphate biosynthetic process"/>
    <property type="evidence" value="ECO:0007669"/>
    <property type="project" value="InterPro"/>
</dbReference>
<dbReference type="PANTHER" id="PTHR31829:SF0">
    <property type="entry name" value="PYRIDOXAL 5'-PHOSPHATE SYNTHASE SUBUNIT SNZ1-RELATED"/>
    <property type="match status" value="1"/>
</dbReference>
<evidence type="ECO:0000256" key="4">
    <source>
        <dbReference type="ARBA" id="ARBA00022898"/>
    </source>
</evidence>
<proteinExistence type="inferred from homology"/>
<dbReference type="EMBL" id="JANBUH010001916">
    <property type="protein sequence ID" value="KAJ2741808.1"/>
    <property type="molecule type" value="Genomic_DNA"/>
</dbReference>
<evidence type="ECO:0000256" key="5">
    <source>
        <dbReference type="ARBA" id="ARBA00023239"/>
    </source>
</evidence>
<dbReference type="Pfam" id="PF01680">
    <property type="entry name" value="SOR_SNZ"/>
    <property type="match status" value="1"/>
</dbReference>